<keyword evidence="2" id="KW-0732">Signal</keyword>
<reference evidence="3" key="1">
    <citation type="submission" date="2020-10" db="EMBL/GenBank/DDBJ databases">
        <authorList>
            <person name="Gilroy R."/>
        </authorList>
    </citation>
    <scope>NUCLEOTIDE SEQUENCE</scope>
    <source>
        <strain evidence="3">ChiSjej1B19-7085</strain>
    </source>
</reference>
<feature type="chain" id="PRO_5039592049" evidence="2">
    <location>
        <begin position="22"/>
        <end position="243"/>
    </location>
</feature>
<proteinExistence type="predicted"/>
<comment type="caution">
    <text evidence="3">The sequence shown here is derived from an EMBL/GenBank/DDBJ whole genome shotgun (WGS) entry which is preliminary data.</text>
</comment>
<feature type="compositionally biased region" description="Acidic residues" evidence="1">
    <location>
        <begin position="227"/>
        <end position="243"/>
    </location>
</feature>
<evidence type="ECO:0000256" key="1">
    <source>
        <dbReference type="SAM" id="MobiDB-lite"/>
    </source>
</evidence>
<sequence>MIRWFMIVCAALMLLTGCSDSSLERPGGRTQEIVQEESSAAPASSSDRLEVPDYMGTESAVSESSAPDVPAVSSSSQADASSAQPSSQTEESSGAGTPPASSGTADTENLYAVRAEQEAIEIDIHILESNYRIGQMDEASFQQEKERLIQEKRNYDTLEDSLERSQVYTFTLPETTDGKIQRLREIESELDALEQEMDQTEDEYFRGLCTREEFIQTRTAQEQREDVLDEEEERLEDYLDDWD</sequence>
<dbReference type="AlphaFoldDB" id="A0A9D1DRU4"/>
<reference evidence="3" key="2">
    <citation type="journal article" date="2021" name="PeerJ">
        <title>Extensive microbial diversity within the chicken gut microbiome revealed by metagenomics and culture.</title>
        <authorList>
            <person name="Gilroy R."/>
            <person name="Ravi A."/>
            <person name="Getino M."/>
            <person name="Pursley I."/>
            <person name="Horton D.L."/>
            <person name="Alikhan N.F."/>
            <person name="Baker D."/>
            <person name="Gharbi K."/>
            <person name="Hall N."/>
            <person name="Watson M."/>
            <person name="Adriaenssens E.M."/>
            <person name="Foster-Nyarko E."/>
            <person name="Jarju S."/>
            <person name="Secka A."/>
            <person name="Antonio M."/>
            <person name="Oren A."/>
            <person name="Chaudhuri R.R."/>
            <person name="La Ragione R."/>
            <person name="Hildebrand F."/>
            <person name="Pallen M.J."/>
        </authorList>
    </citation>
    <scope>NUCLEOTIDE SEQUENCE</scope>
    <source>
        <strain evidence="3">ChiSjej1B19-7085</strain>
    </source>
</reference>
<protein>
    <submittedName>
        <fullName evidence="3">Uncharacterized protein</fullName>
    </submittedName>
</protein>
<feature type="signal peptide" evidence="2">
    <location>
        <begin position="1"/>
        <end position="21"/>
    </location>
</feature>
<feature type="compositionally biased region" description="Low complexity" evidence="1">
    <location>
        <begin position="58"/>
        <end position="105"/>
    </location>
</feature>
<name>A0A9D1DRU4_9FIRM</name>
<organism evidence="3 4">
    <name type="scientific">Candidatus Gallacutalibacter pullicola</name>
    <dbReference type="NCBI Taxonomy" id="2840830"/>
    <lineage>
        <taxon>Bacteria</taxon>
        <taxon>Bacillati</taxon>
        <taxon>Bacillota</taxon>
        <taxon>Clostridia</taxon>
        <taxon>Eubacteriales</taxon>
        <taxon>Candidatus Gallacutalibacter</taxon>
    </lineage>
</organism>
<dbReference type="EMBL" id="DVHF01000102">
    <property type="protein sequence ID" value="HIR57763.1"/>
    <property type="molecule type" value="Genomic_DNA"/>
</dbReference>
<feature type="region of interest" description="Disordered" evidence="1">
    <location>
        <begin position="20"/>
        <end position="105"/>
    </location>
</feature>
<dbReference type="Proteomes" id="UP000886785">
    <property type="component" value="Unassembled WGS sequence"/>
</dbReference>
<gene>
    <name evidence="3" type="ORF">IAA54_08835</name>
</gene>
<evidence type="ECO:0000313" key="4">
    <source>
        <dbReference type="Proteomes" id="UP000886785"/>
    </source>
</evidence>
<accession>A0A9D1DRU4</accession>
<evidence type="ECO:0000256" key="2">
    <source>
        <dbReference type="SAM" id="SignalP"/>
    </source>
</evidence>
<dbReference type="PROSITE" id="PS51257">
    <property type="entry name" value="PROKAR_LIPOPROTEIN"/>
    <property type="match status" value="1"/>
</dbReference>
<evidence type="ECO:0000313" key="3">
    <source>
        <dbReference type="EMBL" id="HIR57763.1"/>
    </source>
</evidence>
<feature type="region of interest" description="Disordered" evidence="1">
    <location>
        <begin position="219"/>
        <end position="243"/>
    </location>
</feature>